<protein>
    <submittedName>
        <fullName evidence="1">Uncharacterized protein</fullName>
    </submittedName>
</protein>
<evidence type="ECO:0000313" key="2">
    <source>
        <dbReference type="Proteomes" id="UP000616201"/>
    </source>
</evidence>
<reference evidence="1" key="1">
    <citation type="submission" date="2018-02" db="EMBL/GenBank/DDBJ databases">
        <authorList>
            <person name="Vasarhelyi B.M."/>
            <person name="Deshmukh S."/>
            <person name="Balint B."/>
            <person name="Kukolya J."/>
        </authorList>
    </citation>
    <scope>NUCLEOTIDE SEQUENCE</scope>
    <source>
        <strain evidence="1">KB22</strain>
    </source>
</reference>
<name>A0A928UWY7_9SPHI</name>
<accession>A0A928UWY7</accession>
<dbReference type="RefSeq" id="WP_196934956.1">
    <property type="nucleotide sequence ID" value="NZ_MU158698.1"/>
</dbReference>
<dbReference type="AlphaFoldDB" id="A0A928UWY7"/>
<keyword evidence="2" id="KW-1185">Reference proteome</keyword>
<comment type="caution">
    <text evidence="1">The sequence shown here is derived from an EMBL/GenBank/DDBJ whole genome shotgun (WGS) entry which is preliminary data.</text>
</comment>
<sequence>MEDYYEIVYTYYSLTIKNFIAKMQLIISKMTGNSNFTELQEEVATLSPKLKTLIDIQTQIDAEIPHLVNDRTEQLNVCNDALRNLGLGVQLKAKGKYSLLITTGYDLVKKTKSKVVLGSIVNFTAKNTSIEGKIIVSCDKVTGANTYIAVVNFLEQPVDKHKDPLIVPGSTKSIEIYGLPLGANLSIQLIVTGTNSQVVVSDLIYKTVVKQD</sequence>
<dbReference type="EMBL" id="PRDK01000001">
    <property type="protein sequence ID" value="MBE8712629.1"/>
    <property type="molecule type" value="Genomic_DNA"/>
</dbReference>
<dbReference type="Proteomes" id="UP000616201">
    <property type="component" value="Unassembled WGS sequence"/>
</dbReference>
<organism evidence="1 2">
    <name type="scientific">Sphingobacterium hungaricum</name>
    <dbReference type="NCBI Taxonomy" id="2082723"/>
    <lineage>
        <taxon>Bacteria</taxon>
        <taxon>Pseudomonadati</taxon>
        <taxon>Bacteroidota</taxon>
        <taxon>Sphingobacteriia</taxon>
        <taxon>Sphingobacteriales</taxon>
        <taxon>Sphingobacteriaceae</taxon>
        <taxon>Sphingobacterium</taxon>
    </lineage>
</organism>
<evidence type="ECO:0000313" key="1">
    <source>
        <dbReference type="EMBL" id="MBE8712629.1"/>
    </source>
</evidence>
<proteinExistence type="predicted"/>
<gene>
    <name evidence="1" type="ORF">C4F49_02890</name>
</gene>